<dbReference type="PROSITE" id="PS51257">
    <property type="entry name" value="PROKAR_LIPOPROTEIN"/>
    <property type="match status" value="1"/>
</dbReference>
<dbReference type="InterPro" id="IPR009959">
    <property type="entry name" value="Cyclase_SnoaL-like"/>
</dbReference>
<protein>
    <submittedName>
        <fullName evidence="4">Putative SnoaL-like aldol condensation-catalyzing enzyme</fullName>
    </submittedName>
</protein>
<dbReference type="PANTHER" id="PTHR38436">
    <property type="entry name" value="POLYKETIDE CYCLASE SNOAL-LIKE DOMAIN"/>
    <property type="match status" value="1"/>
</dbReference>
<dbReference type="GO" id="GO:0030638">
    <property type="term" value="P:polyketide metabolic process"/>
    <property type="evidence" value="ECO:0007669"/>
    <property type="project" value="InterPro"/>
</dbReference>
<evidence type="ECO:0000313" key="4">
    <source>
        <dbReference type="EMBL" id="ROR80835.1"/>
    </source>
</evidence>
<gene>
    <name evidence="4" type="ORF">EDD42_0882</name>
</gene>
<feature type="region of interest" description="Disordered" evidence="1">
    <location>
        <begin position="32"/>
        <end position="62"/>
    </location>
</feature>
<dbReference type="SUPFAM" id="SSF54427">
    <property type="entry name" value="NTF2-like"/>
    <property type="match status" value="2"/>
</dbReference>
<keyword evidence="2" id="KW-0732">Signal</keyword>
<dbReference type="PANTHER" id="PTHR38436:SF1">
    <property type="entry name" value="ESTER CYCLASE"/>
    <property type="match status" value="1"/>
</dbReference>
<feature type="signal peptide" evidence="2">
    <location>
        <begin position="1"/>
        <end position="32"/>
    </location>
</feature>
<dbReference type="EMBL" id="RKHL01000001">
    <property type="protein sequence ID" value="ROR80835.1"/>
    <property type="molecule type" value="Genomic_DNA"/>
</dbReference>
<sequence length="321" mass="33494">MIRSRALVVPLVRTAAVLAGVSLLAGCQATSAAVPDPSSSVSSARKGSADGGSTGDRSDSKTEQKNLAAVLKLYTDAFPDPASSKAVATTDKLVAADAVAHGSGQKSGPSGVLAEFTADRTRVPGAQAVVKHTAADGDLVAVHYQVASDPADERTGEAAVDLFRVRDGAVVERWAFDQPIATGTPASGNTNTMFSDLYNPAKPAVAPSEKQEEQNRTFAVSAYDTLFRDQDVSILDTAFDPAYLQHNPVAPNGTAALKSFFSGSSTFPPQESVISLSDGDLVWTFSQCVGAKADDPVLAADIFRVDDKLIREHWDVVPTAG</sequence>
<comment type="caution">
    <text evidence="4">The sequence shown here is derived from an EMBL/GenBank/DDBJ whole genome shotgun (WGS) entry which is preliminary data.</text>
</comment>
<accession>A0A3N2BZX9</accession>
<proteinExistence type="predicted"/>
<name>A0A3N2BZX9_9MICO</name>
<dbReference type="InterPro" id="IPR032710">
    <property type="entry name" value="NTF2-like_dom_sf"/>
</dbReference>
<evidence type="ECO:0000313" key="5">
    <source>
        <dbReference type="Proteomes" id="UP000266915"/>
    </source>
</evidence>
<dbReference type="AlphaFoldDB" id="A0A3N2BZX9"/>
<dbReference type="Pfam" id="PF12680">
    <property type="entry name" value="SnoaL_2"/>
    <property type="match status" value="1"/>
</dbReference>
<organism evidence="4 5">
    <name type="scientific">Plantibacter flavus</name>
    <dbReference type="NCBI Taxonomy" id="150123"/>
    <lineage>
        <taxon>Bacteria</taxon>
        <taxon>Bacillati</taxon>
        <taxon>Actinomycetota</taxon>
        <taxon>Actinomycetes</taxon>
        <taxon>Micrococcales</taxon>
        <taxon>Microbacteriaceae</taxon>
        <taxon>Plantibacter</taxon>
    </lineage>
</organism>
<dbReference type="Gene3D" id="3.10.450.50">
    <property type="match status" value="2"/>
</dbReference>
<evidence type="ECO:0000259" key="3">
    <source>
        <dbReference type="Pfam" id="PF12680"/>
    </source>
</evidence>
<evidence type="ECO:0000256" key="2">
    <source>
        <dbReference type="SAM" id="SignalP"/>
    </source>
</evidence>
<reference evidence="4 5" key="1">
    <citation type="submission" date="2018-11" db="EMBL/GenBank/DDBJ databases">
        <title>Sequencing the genomes of 1000 actinobacteria strains.</title>
        <authorList>
            <person name="Klenk H.-P."/>
        </authorList>
    </citation>
    <scope>NUCLEOTIDE SEQUENCE [LARGE SCALE GENOMIC DNA]</scope>
    <source>
        <strain evidence="4 5">DSM 14012</strain>
    </source>
</reference>
<dbReference type="InterPro" id="IPR037401">
    <property type="entry name" value="SnoaL-like"/>
</dbReference>
<keyword evidence="5" id="KW-1185">Reference proteome</keyword>
<feature type="domain" description="SnoaL-like" evidence="3">
    <location>
        <begin position="84"/>
        <end position="172"/>
    </location>
</feature>
<feature type="chain" id="PRO_5018572255" evidence="2">
    <location>
        <begin position="33"/>
        <end position="321"/>
    </location>
</feature>
<evidence type="ECO:0000256" key="1">
    <source>
        <dbReference type="SAM" id="MobiDB-lite"/>
    </source>
</evidence>
<dbReference type="Proteomes" id="UP000266915">
    <property type="component" value="Unassembled WGS sequence"/>
</dbReference>
<feature type="compositionally biased region" description="Low complexity" evidence="1">
    <location>
        <begin position="32"/>
        <end position="43"/>
    </location>
</feature>
<dbReference type="RefSeq" id="WP_085510177.1">
    <property type="nucleotide sequence ID" value="NZ_FXAP01000001.1"/>
</dbReference>